<proteinExistence type="predicted"/>
<evidence type="ECO:0000313" key="2">
    <source>
        <dbReference type="Proteomes" id="UP000007703"/>
    </source>
</evidence>
<evidence type="ECO:0000313" key="1">
    <source>
        <dbReference type="EMBL" id="EEQ38913.1"/>
    </source>
</evidence>
<dbReference type="InParanoid" id="C4Y3C6"/>
<name>C4Y3C6_CLAL4</name>
<organism evidence="1 2">
    <name type="scientific">Clavispora lusitaniae (strain ATCC 42720)</name>
    <name type="common">Yeast</name>
    <name type="synonym">Candida lusitaniae</name>
    <dbReference type="NCBI Taxonomy" id="306902"/>
    <lineage>
        <taxon>Eukaryota</taxon>
        <taxon>Fungi</taxon>
        <taxon>Dikarya</taxon>
        <taxon>Ascomycota</taxon>
        <taxon>Saccharomycotina</taxon>
        <taxon>Pichiomycetes</taxon>
        <taxon>Metschnikowiaceae</taxon>
        <taxon>Clavispora</taxon>
    </lineage>
</organism>
<gene>
    <name evidence="1" type="ORF">CLUG_03039</name>
</gene>
<dbReference type="VEuPathDB" id="FungiDB:CLUG_03039"/>
<accession>C4Y3C6</accession>
<dbReference type="KEGG" id="clu:CLUG_03039"/>
<sequence>MSPDGILLIVHYQMSKQIYGIQMTSLTKFINEAPLSFKSKIHQVNFRSSSSSSKKKHSLVAQRCNLVEKYADWHKLRDCATYKYAVFVQKKPTSLPLSFSHLFPTWLCHTQPYCYLYLLSNSCSPAPFASSIFAPQTSFLVTVRFAPICILF</sequence>
<dbReference type="HOGENOM" id="CLU_1722176_0_0_1"/>
<dbReference type="EMBL" id="CH408078">
    <property type="protein sequence ID" value="EEQ38913.1"/>
    <property type="molecule type" value="Genomic_DNA"/>
</dbReference>
<reference evidence="1 2" key="1">
    <citation type="journal article" date="2009" name="Nature">
        <title>Evolution of pathogenicity and sexual reproduction in eight Candida genomes.</title>
        <authorList>
            <person name="Butler G."/>
            <person name="Rasmussen M.D."/>
            <person name="Lin M.F."/>
            <person name="Santos M.A."/>
            <person name="Sakthikumar S."/>
            <person name="Munro C.A."/>
            <person name="Rheinbay E."/>
            <person name="Grabherr M."/>
            <person name="Forche A."/>
            <person name="Reedy J.L."/>
            <person name="Agrafioti I."/>
            <person name="Arnaud M.B."/>
            <person name="Bates S."/>
            <person name="Brown A.J."/>
            <person name="Brunke S."/>
            <person name="Costanzo M.C."/>
            <person name="Fitzpatrick D.A."/>
            <person name="de Groot P.W."/>
            <person name="Harris D."/>
            <person name="Hoyer L.L."/>
            <person name="Hube B."/>
            <person name="Klis F.M."/>
            <person name="Kodira C."/>
            <person name="Lennard N."/>
            <person name="Logue M.E."/>
            <person name="Martin R."/>
            <person name="Neiman A.M."/>
            <person name="Nikolaou E."/>
            <person name="Quail M.A."/>
            <person name="Quinn J."/>
            <person name="Santos M.C."/>
            <person name="Schmitzberger F.F."/>
            <person name="Sherlock G."/>
            <person name="Shah P."/>
            <person name="Silverstein K.A."/>
            <person name="Skrzypek M.S."/>
            <person name="Soll D."/>
            <person name="Staggs R."/>
            <person name="Stansfield I."/>
            <person name="Stumpf M.P."/>
            <person name="Sudbery P.E."/>
            <person name="Srikantha T."/>
            <person name="Zeng Q."/>
            <person name="Berman J."/>
            <person name="Berriman M."/>
            <person name="Heitman J."/>
            <person name="Gow N.A."/>
            <person name="Lorenz M.C."/>
            <person name="Birren B.W."/>
            <person name="Kellis M."/>
            <person name="Cuomo C.A."/>
        </authorList>
    </citation>
    <scope>NUCLEOTIDE SEQUENCE [LARGE SCALE GENOMIC DNA]</scope>
    <source>
        <strain evidence="1 2">ATCC 42720</strain>
    </source>
</reference>
<dbReference type="AlphaFoldDB" id="C4Y3C6"/>
<protein>
    <submittedName>
        <fullName evidence="1">Uncharacterized protein</fullName>
    </submittedName>
</protein>
<dbReference type="Proteomes" id="UP000007703">
    <property type="component" value="Unassembled WGS sequence"/>
</dbReference>